<proteinExistence type="predicted"/>
<organism evidence="1 2">
    <name type="scientific">Paenibacillus baekrokdamisoli</name>
    <dbReference type="NCBI Taxonomy" id="1712516"/>
    <lineage>
        <taxon>Bacteria</taxon>
        <taxon>Bacillati</taxon>
        <taxon>Bacillota</taxon>
        <taxon>Bacilli</taxon>
        <taxon>Bacillales</taxon>
        <taxon>Paenibacillaceae</taxon>
        <taxon>Paenibacillus</taxon>
    </lineage>
</organism>
<reference evidence="1 2" key="1">
    <citation type="submission" date="2018-11" db="EMBL/GenBank/DDBJ databases">
        <title>Complete genome sequence of Paenibacillus baekrokdamisoli strain KCTC 33723.</title>
        <authorList>
            <person name="Kang S.W."/>
            <person name="Lee K.C."/>
            <person name="Kim K.K."/>
            <person name="Kim J.S."/>
            <person name="Kim D.S."/>
            <person name="Ko S.H."/>
            <person name="Yang S.H."/>
            <person name="Lee J.S."/>
        </authorList>
    </citation>
    <scope>NUCLEOTIDE SEQUENCE [LARGE SCALE GENOMIC DNA]</scope>
    <source>
        <strain evidence="1 2">KCTC 33723</strain>
    </source>
</reference>
<dbReference type="Gene3D" id="3.40.140.10">
    <property type="entry name" value="Cytidine Deaminase, domain 2"/>
    <property type="match status" value="1"/>
</dbReference>
<dbReference type="PANTHER" id="PTHR34858:SF1">
    <property type="entry name" value="CYSO-CYSTEINE PEPTIDASE"/>
    <property type="match status" value="1"/>
</dbReference>
<dbReference type="AlphaFoldDB" id="A0A3G9ITE5"/>
<evidence type="ECO:0000313" key="1">
    <source>
        <dbReference type="EMBL" id="BBH19325.1"/>
    </source>
</evidence>
<protein>
    <submittedName>
        <fullName evidence="1">Uncharacterized protein</fullName>
    </submittedName>
</protein>
<gene>
    <name evidence="1" type="ORF">Back11_06700</name>
</gene>
<evidence type="ECO:0000313" key="2">
    <source>
        <dbReference type="Proteomes" id="UP000275368"/>
    </source>
</evidence>
<dbReference type="GO" id="GO:0008270">
    <property type="term" value="F:zinc ion binding"/>
    <property type="evidence" value="ECO:0007669"/>
    <property type="project" value="TreeGrafter"/>
</dbReference>
<dbReference type="CDD" id="cd08070">
    <property type="entry name" value="MPN_like"/>
    <property type="match status" value="1"/>
</dbReference>
<name>A0A3G9ITE5_9BACL</name>
<dbReference type="KEGG" id="pbk:Back11_06700"/>
<dbReference type="GO" id="GO:0008235">
    <property type="term" value="F:metalloexopeptidase activity"/>
    <property type="evidence" value="ECO:0007669"/>
    <property type="project" value="TreeGrafter"/>
</dbReference>
<dbReference type="SUPFAM" id="SSF102712">
    <property type="entry name" value="JAB1/MPN domain"/>
    <property type="match status" value="1"/>
</dbReference>
<accession>A0A3G9ITE5</accession>
<dbReference type="Proteomes" id="UP000275368">
    <property type="component" value="Chromosome"/>
</dbReference>
<dbReference type="PANTHER" id="PTHR34858">
    <property type="entry name" value="CYSO-CYSTEINE PEPTIDASE"/>
    <property type="match status" value="1"/>
</dbReference>
<dbReference type="EMBL" id="AP019308">
    <property type="protein sequence ID" value="BBH19325.1"/>
    <property type="molecule type" value="Genomic_DNA"/>
</dbReference>
<keyword evidence="2" id="KW-1185">Reference proteome</keyword>
<dbReference type="Pfam" id="PF14464">
    <property type="entry name" value="Prok-JAB"/>
    <property type="match status" value="1"/>
</dbReference>
<dbReference type="InterPro" id="IPR051929">
    <property type="entry name" value="VirAsm_ModProt"/>
</dbReference>
<sequence length="129" mass="14806">MPNEACGVLTCSHSSEMINQRQNGILSVDQIYPISNTAEHANQNFRFDPNDWITILYRIQKNRQSLVGIYHSHPSTNPLPSLADLEGMQYVPAVSYWIVSFPHLEQPDVQPYWYNRKTFTPLMLAKIGV</sequence>
<dbReference type="InterPro" id="IPR028090">
    <property type="entry name" value="JAB_dom_prok"/>
</dbReference>